<accession>A0A392MSR5</accession>
<name>A0A392MSR5_9FABA</name>
<dbReference type="InterPro" id="IPR007750">
    <property type="entry name" value="DUF674"/>
</dbReference>
<dbReference type="AlphaFoldDB" id="A0A392MSR5"/>
<reference evidence="1 2" key="1">
    <citation type="journal article" date="2018" name="Front. Plant Sci.">
        <title>Red Clover (Trifolium pratense) and Zigzag Clover (T. medium) - A Picture of Genomic Similarities and Differences.</title>
        <authorList>
            <person name="Dluhosova J."/>
            <person name="Istvanek J."/>
            <person name="Nedelnik J."/>
            <person name="Repkova J."/>
        </authorList>
    </citation>
    <scope>NUCLEOTIDE SEQUENCE [LARGE SCALE GENOMIC DNA]</scope>
    <source>
        <strain evidence="2">cv. 10/8</strain>
        <tissue evidence="1">Leaf</tissue>
    </source>
</reference>
<evidence type="ECO:0000313" key="2">
    <source>
        <dbReference type="Proteomes" id="UP000265520"/>
    </source>
</evidence>
<gene>
    <name evidence="1" type="ORF">A2U01_0011524</name>
</gene>
<dbReference type="PANTHER" id="PTHR33103">
    <property type="entry name" value="OS01G0153900 PROTEIN"/>
    <property type="match status" value="1"/>
</dbReference>
<dbReference type="Proteomes" id="UP000265520">
    <property type="component" value="Unassembled WGS sequence"/>
</dbReference>
<dbReference type="Pfam" id="PF05056">
    <property type="entry name" value="DUF674"/>
    <property type="match status" value="1"/>
</dbReference>
<evidence type="ECO:0000313" key="1">
    <source>
        <dbReference type="EMBL" id="MCH90606.1"/>
    </source>
</evidence>
<keyword evidence="2" id="KW-1185">Reference proteome</keyword>
<proteinExistence type="predicted"/>
<sequence>MVVKVMVRKSTKEFLFAEAQEDFIDFLFSFLTFPLGGVLEMLKGFSSLSCIDNLYKSMTELSPERYLISQDIKDKLTKPQCAPHFSGGSQILPICAASLPVYYCHTYYNEGYCADLTKEKLRSKNSTSVPDKFVPFKLKSVGLKHYFTGLPDVRCL</sequence>
<dbReference type="EMBL" id="LXQA010018680">
    <property type="protein sequence ID" value="MCH90606.1"/>
    <property type="molecule type" value="Genomic_DNA"/>
</dbReference>
<protein>
    <submittedName>
        <fullName evidence="1">Tyrosine/dopa decarboxylase</fullName>
    </submittedName>
</protein>
<dbReference type="PANTHER" id="PTHR33103:SF19">
    <property type="entry name" value="OS09G0544700 PROTEIN"/>
    <property type="match status" value="1"/>
</dbReference>
<organism evidence="1 2">
    <name type="scientific">Trifolium medium</name>
    <dbReference type="NCBI Taxonomy" id="97028"/>
    <lineage>
        <taxon>Eukaryota</taxon>
        <taxon>Viridiplantae</taxon>
        <taxon>Streptophyta</taxon>
        <taxon>Embryophyta</taxon>
        <taxon>Tracheophyta</taxon>
        <taxon>Spermatophyta</taxon>
        <taxon>Magnoliopsida</taxon>
        <taxon>eudicotyledons</taxon>
        <taxon>Gunneridae</taxon>
        <taxon>Pentapetalae</taxon>
        <taxon>rosids</taxon>
        <taxon>fabids</taxon>
        <taxon>Fabales</taxon>
        <taxon>Fabaceae</taxon>
        <taxon>Papilionoideae</taxon>
        <taxon>50 kb inversion clade</taxon>
        <taxon>NPAAA clade</taxon>
        <taxon>Hologalegina</taxon>
        <taxon>IRL clade</taxon>
        <taxon>Trifolieae</taxon>
        <taxon>Trifolium</taxon>
    </lineage>
</organism>
<comment type="caution">
    <text evidence="1">The sequence shown here is derived from an EMBL/GenBank/DDBJ whole genome shotgun (WGS) entry which is preliminary data.</text>
</comment>